<evidence type="ECO:0000256" key="4">
    <source>
        <dbReference type="SAM" id="Phobius"/>
    </source>
</evidence>
<dbReference type="GO" id="GO:0022857">
    <property type="term" value="F:transmembrane transporter activity"/>
    <property type="evidence" value="ECO:0007669"/>
    <property type="project" value="InterPro"/>
</dbReference>
<evidence type="ECO:0000256" key="3">
    <source>
        <dbReference type="ARBA" id="ARBA00022475"/>
    </source>
</evidence>
<dbReference type="PANTHER" id="PTHR45826:SF8">
    <property type="entry name" value="CATIONIC AMINO ACID TRANSPORTER"/>
    <property type="match status" value="1"/>
</dbReference>
<keyword evidence="4" id="KW-1133">Transmembrane helix</keyword>
<dbReference type="AlphaFoldDB" id="A0AAD9WT62"/>
<comment type="subcellular location">
    <subcellularLocation>
        <location evidence="1">Cell membrane</location>
        <topology evidence="1">Multi-pass membrane protein</topology>
    </subcellularLocation>
</comment>
<proteinExistence type="predicted"/>
<keyword evidence="4" id="KW-0812">Transmembrane</keyword>
<evidence type="ECO:0000256" key="2">
    <source>
        <dbReference type="ARBA" id="ARBA00022448"/>
    </source>
</evidence>
<dbReference type="GO" id="GO:0005886">
    <property type="term" value="C:plasma membrane"/>
    <property type="evidence" value="ECO:0007669"/>
    <property type="project" value="UniProtKB-SubCell"/>
</dbReference>
<sequence>KLPHLKRPFQVRMRWPGLVLMCLIPSGFLVLIMAIATKTVYLVSGLMTIGAIGWYFLMNFCRSRNVFNFTNVSDIED</sequence>
<keyword evidence="6" id="KW-1185">Reference proteome</keyword>
<keyword evidence="2" id="KW-0813">Transport</keyword>
<keyword evidence="3" id="KW-1003">Cell membrane</keyword>
<evidence type="ECO:0000313" key="6">
    <source>
        <dbReference type="Proteomes" id="UP001280121"/>
    </source>
</evidence>
<feature type="transmembrane region" description="Helical" evidence="4">
    <location>
        <begin position="40"/>
        <end position="57"/>
    </location>
</feature>
<dbReference type="Proteomes" id="UP001280121">
    <property type="component" value="Unassembled WGS sequence"/>
</dbReference>
<accession>A0AAD9WT62</accession>
<reference evidence="5" key="1">
    <citation type="journal article" date="2023" name="Plant J.">
        <title>Genome sequences and population genomics provide insights into the demographic history, inbreeding, and mutation load of two 'living fossil' tree species of Dipteronia.</title>
        <authorList>
            <person name="Feng Y."/>
            <person name="Comes H.P."/>
            <person name="Chen J."/>
            <person name="Zhu S."/>
            <person name="Lu R."/>
            <person name="Zhang X."/>
            <person name="Li P."/>
            <person name="Qiu J."/>
            <person name="Olsen K.M."/>
            <person name="Qiu Y."/>
        </authorList>
    </citation>
    <scope>NUCLEOTIDE SEQUENCE</scope>
    <source>
        <strain evidence="5">KIB01</strain>
    </source>
</reference>
<organism evidence="5 6">
    <name type="scientific">Dipteronia dyeriana</name>
    <dbReference type="NCBI Taxonomy" id="168575"/>
    <lineage>
        <taxon>Eukaryota</taxon>
        <taxon>Viridiplantae</taxon>
        <taxon>Streptophyta</taxon>
        <taxon>Embryophyta</taxon>
        <taxon>Tracheophyta</taxon>
        <taxon>Spermatophyta</taxon>
        <taxon>Magnoliopsida</taxon>
        <taxon>eudicotyledons</taxon>
        <taxon>Gunneridae</taxon>
        <taxon>Pentapetalae</taxon>
        <taxon>rosids</taxon>
        <taxon>malvids</taxon>
        <taxon>Sapindales</taxon>
        <taxon>Sapindaceae</taxon>
        <taxon>Hippocastanoideae</taxon>
        <taxon>Acereae</taxon>
        <taxon>Dipteronia</taxon>
    </lineage>
</organism>
<protein>
    <submittedName>
        <fullName evidence="5">Uncharacterized protein</fullName>
    </submittedName>
</protein>
<gene>
    <name evidence="5" type="ORF">Ddye_023255</name>
</gene>
<feature type="transmembrane region" description="Helical" evidence="4">
    <location>
        <begin position="15"/>
        <end position="34"/>
    </location>
</feature>
<evidence type="ECO:0000256" key="1">
    <source>
        <dbReference type="ARBA" id="ARBA00004651"/>
    </source>
</evidence>
<dbReference type="InterPro" id="IPR044566">
    <property type="entry name" value="RMV1-like"/>
</dbReference>
<evidence type="ECO:0000313" key="5">
    <source>
        <dbReference type="EMBL" id="KAK2641492.1"/>
    </source>
</evidence>
<dbReference type="EMBL" id="JANJYI010000007">
    <property type="protein sequence ID" value="KAK2641492.1"/>
    <property type="molecule type" value="Genomic_DNA"/>
</dbReference>
<feature type="non-terminal residue" evidence="5">
    <location>
        <position position="1"/>
    </location>
</feature>
<dbReference type="PANTHER" id="PTHR45826">
    <property type="entry name" value="POLYAMINE TRANSPORTER PUT1"/>
    <property type="match status" value="1"/>
</dbReference>
<name>A0AAD9WT62_9ROSI</name>
<comment type="caution">
    <text evidence="5">The sequence shown here is derived from an EMBL/GenBank/DDBJ whole genome shotgun (WGS) entry which is preliminary data.</text>
</comment>
<keyword evidence="4" id="KW-0472">Membrane</keyword>